<dbReference type="Pfam" id="PF00082">
    <property type="entry name" value="Peptidase_S8"/>
    <property type="match status" value="2"/>
</dbReference>
<dbReference type="PROSITE" id="PS51892">
    <property type="entry name" value="SUBTILASE"/>
    <property type="match status" value="1"/>
</dbReference>
<accession>A0A1U7GXY9</accession>
<evidence type="ECO:0000256" key="2">
    <source>
        <dbReference type="ARBA" id="ARBA00022670"/>
    </source>
</evidence>
<evidence type="ECO:0000259" key="7">
    <source>
        <dbReference type="Pfam" id="PF00082"/>
    </source>
</evidence>
<dbReference type="OrthoDB" id="9798386at2"/>
<keyword evidence="4 6" id="KW-0720">Serine protease</keyword>
<dbReference type="SUPFAM" id="SSF52743">
    <property type="entry name" value="Subtilisin-like"/>
    <property type="match status" value="1"/>
</dbReference>
<dbReference type="PROSITE" id="PS00138">
    <property type="entry name" value="SUBTILASE_SER"/>
    <property type="match status" value="1"/>
</dbReference>
<dbReference type="GO" id="GO:0006508">
    <property type="term" value="P:proteolysis"/>
    <property type="evidence" value="ECO:0007669"/>
    <property type="project" value="UniProtKB-KW"/>
</dbReference>
<feature type="domain" description="Peptidase S8/S53" evidence="7">
    <location>
        <begin position="130"/>
        <end position="323"/>
    </location>
</feature>
<dbReference type="GO" id="GO:0004252">
    <property type="term" value="F:serine-type endopeptidase activity"/>
    <property type="evidence" value="ECO:0007669"/>
    <property type="project" value="UniProtKB-UniRule"/>
</dbReference>
<dbReference type="PANTHER" id="PTHR43806">
    <property type="entry name" value="PEPTIDASE S8"/>
    <property type="match status" value="1"/>
</dbReference>
<dbReference type="InterPro" id="IPR050131">
    <property type="entry name" value="Peptidase_S8_subtilisin-like"/>
</dbReference>
<dbReference type="Proteomes" id="UP000186391">
    <property type="component" value="Unassembled WGS sequence"/>
</dbReference>
<keyword evidence="2 6" id="KW-0645">Protease</keyword>
<reference evidence="8 9" key="1">
    <citation type="submission" date="2016-11" db="EMBL/GenBank/DDBJ databases">
        <title>Draft Genome Sequences of Nine Cyanobacterial Strains from Diverse Habitats.</title>
        <authorList>
            <person name="Zhu T."/>
            <person name="Hou S."/>
            <person name="Lu X."/>
            <person name="Hess W.R."/>
        </authorList>
    </citation>
    <scope>NUCLEOTIDE SEQUENCE [LARGE SCALE GENOMIC DNA]</scope>
    <source>
        <strain evidence="8 9">NIES-592</strain>
    </source>
</reference>
<proteinExistence type="inferred from homology"/>
<dbReference type="InterPro" id="IPR034045">
    <property type="entry name" value="Pep_S8_CspA-like"/>
</dbReference>
<dbReference type="RefSeq" id="WP_073556118.1">
    <property type="nucleotide sequence ID" value="NZ_MRCA01000007.1"/>
</dbReference>
<comment type="similarity">
    <text evidence="1 6">Belongs to the peptidase S8 family.</text>
</comment>
<dbReference type="CDD" id="cd07478">
    <property type="entry name" value="Peptidases_S8_CspA-like"/>
    <property type="match status" value="1"/>
</dbReference>
<gene>
    <name evidence="8" type="ORF">NIES592_14465</name>
</gene>
<dbReference type="Gene3D" id="2.60.120.1290">
    <property type="match status" value="1"/>
</dbReference>
<dbReference type="PANTHER" id="PTHR43806:SF11">
    <property type="entry name" value="CEREVISIN-RELATED"/>
    <property type="match status" value="1"/>
</dbReference>
<dbReference type="InterPro" id="IPR023828">
    <property type="entry name" value="Peptidase_S8_Ser-AS"/>
</dbReference>
<dbReference type="PRINTS" id="PR00723">
    <property type="entry name" value="SUBTILISIN"/>
</dbReference>
<evidence type="ECO:0000256" key="1">
    <source>
        <dbReference type="ARBA" id="ARBA00011073"/>
    </source>
</evidence>
<keyword evidence="9" id="KW-1185">Reference proteome</keyword>
<dbReference type="InterPro" id="IPR036852">
    <property type="entry name" value="Peptidase_S8/S53_dom_sf"/>
</dbReference>
<organism evidence="8 9">
    <name type="scientific">Fischerella major NIES-592</name>
    <dbReference type="NCBI Taxonomy" id="210994"/>
    <lineage>
        <taxon>Bacteria</taxon>
        <taxon>Bacillati</taxon>
        <taxon>Cyanobacteriota</taxon>
        <taxon>Cyanophyceae</taxon>
        <taxon>Nostocales</taxon>
        <taxon>Hapalosiphonaceae</taxon>
        <taxon>Fischerella</taxon>
    </lineage>
</organism>
<evidence type="ECO:0000256" key="4">
    <source>
        <dbReference type="ARBA" id="ARBA00022825"/>
    </source>
</evidence>
<name>A0A1U7GXY9_9CYAN</name>
<evidence type="ECO:0000256" key="6">
    <source>
        <dbReference type="PROSITE-ProRule" id="PRU01240"/>
    </source>
</evidence>
<feature type="active site" description="Charge relay system" evidence="5 6">
    <location>
        <position position="139"/>
    </location>
</feature>
<dbReference type="Gene3D" id="3.40.50.200">
    <property type="entry name" value="Peptidase S8/S53 domain"/>
    <property type="match status" value="1"/>
</dbReference>
<keyword evidence="3 6" id="KW-0378">Hydrolase</keyword>
<dbReference type="EMBL" id="MRCA01000007">
    <property type="protein sequence ID" value="OKH13274.1"/>
    <property type="molecule type" value="Genomic_DNA"/>
</dbReference>
<dbReference type="InterPro" id="IPR015500">
    <property type="entry name" value="Peptidase_S8_subtilisin-rel"/>
</dbReference>
<evidence type="ECO:0000256" key="3">
    <source>
        <dbReference type="ARBA" id="ARBA00022801"/>
    </source>
</evidence>
<evidence type="ECO:0000313" key="8">
    <source>
        <dbReference type="EMBL" id="OKH13274.1"/>
    </source>
</evidence>
<evidence type="ECO:0000256" key="5">
    <source>
        <dbReference type="PIRSR" id="PIRSR615500-1"/>
    </source>
</evidence>
<comment type="caution">
    <text evidence="8">The sequence shown here is derived from an EMBL/GenBank/DDBJ whole genome shotgun (WGS) entry which is preliminary data.</text>
</comment>
<dbReference type="InterPro" id="IPR000209">
    <property type="entry name" value="Peptidase_S8/S53_dom"/>
</dbReference>
<evidence type="ECO:0000313" key="9">
    <source>
        <dbReference type="Proteomes" id="UP000186391"/>
    </source>
</evidence>
<protein>
    <submittedName>
        <fullName evidence="8">Serine protease</fullName>
    </submittedName>
</protein>
<feature type="domain" description="Peptidase S8/S53" evidence="7">
    <location>
        <begin position="468"/>
        <end position="584"/>
    </location>
</feature>
<dbReference type="AlphaFoldDB" id="A0A1U7GXY9"/>
<sequence>MQLQFESTDIFADIDPRLQRLLERKSQGITIAATTSTEKEEVAVIAKVNNLKEWLSMNEVYPGADLGSTPNGERIVTGRIPVSRIEHIKQSDCVVSLKPAQALKPAININSPATVAKQDLCSQNSLEEQGSGVVVGIIDVGCDFAHKNFRHPDGSTRLLAFWNQDGHSDPKSPYGYGQEYKRDEINQALSASDPYAALGYELEERAHGTHVMDIAVGNGQGSGLSGVAPGADIVFVQLSQNEYTPLIENGEQAVESCFGDTVALLEAMRYIFDIAGDRPCVINISLGLYGGPHDGTTLVEQGIDALVSEKPNRAIVIAAGNSYDTGIHASGIVSQNQHFDLQWQILHRNPRQKEIEIWYDGGDRFQLEIIAPDGSSLGRVDLGENGEVVDTEDNTIIFFTNRHSDPNNGDNVICVFMEPDLPGGIWTLRLHGIHVINGKFHAWIEREDHSQTCFVPPHDNTHTLNTIACGYKSIVVGSYDNTKTNKPLSFFSSSGPTRDGRQKPDLIAPGHHIWAAASRTATQVVRMSGTSMAAPVVTGAIALIFAEALAHNQSLTIEEIRELLAASTQKNFPIHSQPERYGYGAIDLNAAVLAVQDKFTRL</sequence>
<feature type="active site" description="Charge relay system" evidence="5 6">
    <location>
        <position position="207"/>
    </location>
</feature>
<feature type="active site" description="Charge relay system" evidence="5 6">
    <location>
        <position position="531"/>
    </location>
</feature>